<proteinExistence type="predicted"/>
<dbReference type="KEGG" id="mpro:BJP34_33895"/>
<dbReference type="RefSeq" id="WP_070396130.1">
    <property type="nucleotide sequence ID" value="NZ_CP017599.1"/>
</dbReference>
<sequence>MTNPQPNPDTLSSQDLSMAEIVASEFNQTMTAVNYVENIETVISSLEQNNSAMVSHSEEGYLWKFQYGSVEVFVQLTGSTDDDTFTAWSSVMHLPAKDEATLMRKLLEMNWYDTFESRFAIVEDQVVVLSTRTVAELSPGEISRAITVVATIADDNDDLLQAEFGAA</sequence>
<dbReference type="STRING" id="1458985.BJP34_33895"/>
<dbReference type="Proteomes" id="UP000177870">
    <property type="component" value="Chromosome"/>
</dbReference>
<gene>
    <name evidence="1" type="ORF">BJP34_33895</name>
</gene>
<dbReference type="CDD" id="cd17036">
    <property type="entry name" value="T3SC_YbjN-like_1"/>
    <property type="match status" value="1"/>
</dbReference>
<dbReference type="AlphaFoldDB" id="A0A1D8U1J2"/>
<dbReference type="EMBL" id="CP017599">
    <property type="protein sequence ID" value="AOX03762.1"/>
    <property type="molecule type" value="Genomic_DNA"/>
</dbReference>
<evidence type="ECO:0008006" key="3">
    <source>
        <dbReference type="Google" id="ProtNLM"/>
    </source>
</evidence>
<dbReference type="SUPFAM" id="SSF69635">
    <property type="entry name" value="Type III secretory system chaperone-like"/>
    <property type="match status" value="1"/>
</dbReference>
<accession>A0A1D8U1J2</accession>
<protein>
    <recommendedName>
        <fullName evidence="3">YbjN domain-containing protein</fullName>
    </recommendedName>
</protein>
<dbReference type="Gene3D" id="3.30.1460.10">
    <property type="match status" value="1"/>
</dbReference>
<dbReference type="InterPro" id="IPR019660">
    <property type="entry name" value="Put_sensory_transdc_reg_YbjN"/>
</dbReference>
<dbReference type="Pfam" id="PF10722">
    <property type="entry name" value="YbjN"/>
    <property type="match status" value="1"/>
</dbReference>
<name>A0A1D8U1J2_9CYAN</name>
<dbReference type="OrthoDB" id="424058at2"/>
<organism evidence="1 2">
    <name type="scientific">Moorena producens PAL-8-15-08-1</name>
    <dbReference type="NCBI Taxonomy" id="1458985"/>
    <lineage>
        <taxon>Bacteria</taxon>
        <taxon>Bacillati</taxon>
        <taxon>Cyanobacteriota</taxon>
        <taxon>Cyanophyceae</taxon>
        <taxon>Coleofasciculales</taxon>
        <taxon>Coleofasciculaceae</taxon>
        <taxon>Moorena</taxon>
    </lineage>
</organism>
<reference evidence="2" key="1">
    <citation type="submission" date="2016-10" db="EMBL/GenBank/DDBJ databases">
        <title>Comparative genomics uncovers the prolific and rare metabolic potential of the cyanobacterial genus Moorea.</title>
        <authorList>
            <person name="Leao T."/>
            <person name="Castelao G."/>
            <person name="Korobeynikov A."/>
            <person name="Monroe E.A."/>
            <person name="Podell S."/>
            <person name="Glukhov E."/>
            <person name="Allen E."/>
            <person name="Gerwick W.H."/>
            <person name="Gerwick L."/>
        </authorList>
    </citation>
    <scope>NUCLEOTIDE SEQUENCE [LARGE SCALE GENOMIC DNA]</scope>
    <source>
        <strain evidence="2">PAL-8-15-08-1</strain>
    </source>
</reference>
<evidence type="ECO:0000313" key="2">
    <source>
        <dbReference type="Proteomes" id="UP000177870"/>
    </source>
</evidence>
<evidence type="ECO:0000313" key="1">
    <source>
        <dbReference type="EMBL" id="AOX03762.1"/>
    </source>
</evidence>